<dbReference type="Proteomes" id="UP001642484">
    <property type="component" value="Unassembled WGS sequence"/>
</dbReference>
<dbReference type="InterPro" id="IPR003323">
    <property type="entry name" value="OTU_dom"/>
</dbReference>
<organism evidence="1 2">
    <name type="scientific">Durusdinium trenchii</name>
    <dbReference type="NCBI Taxonomy" id="1381693"/>
    <lineage>
        <taxon>Eukaryota</taxon>
        <taxon>Sar</taxon>
        <taxon>Alveolata</taxon>
        <taxon>Dinophyceae</taxon>
        <taxon>Suessiales</taxon>
        <taxon>Symbiodiniaceae</taxon>
        <taxon>Durusdinium</taxon>
    </lineage>
</organism>
<comment type="caution">
    <text evidence="1">The sequence shown here is derived from an EMBL/GenBank/DDBJ whole genome shotgun (WGS) entry which is preliminary data.</text>
</comment>
<dbReference type="GO" id="GO:0004386">
    <property type="term" value="F:helicase activity"/>
    <property type="evidence" value="ECO:0007669"/>
    <property type="project" value="UniProtKB-KW"/>
</dbReference>
<evidence type="ECO:0000313" key="2">
    <source>
        <dbReference type="Proteomes" id="UP001642484"/>
    </source>
</evidence>
<dbReference type="Gene3D" id="3.90.70.80">
    <property type="match status" value="1"/>
</dbReference>
<name>A0ABP0PU06_9DINO</name>
<protein>
    <submittedName>
        <fullName evidence="1">Uncharacterized protein</fullName>
    </submittedName>
</protein>
<dbReference type="PROSITE" id="PS50802">
    <property type="entry name" value="OTU"/>
    <property type="match status" value="1"/>
</dbReference>
<accession>A0ABP0PU06</accession>
<dbReference type="EMBL" id="CAXAMN010023547">
    <property type="protein sequence ID" value="CAK9078339.1"/>
    <property type="molecule type" value="Genomic_DNA"/>
</dbReference>
<dbReference type="InterPro" id="IPR038765">
    <property type="entry name" value="Papain-like_cys_pep_sf"/>
</dbReference>
<keyword evidence="2" id="KW-1185">Reference proteome</keyword>
<gene>
    <name evidence="1" type="ORF">CCMP2556_LOCUS38606</name>
</gene>
<dbReference type="CDD" id="cd22744">
    <property type="entry name" value="OTU"/>
    <property type="match status" value="1"/>
</dbReference>
<evidence type="ECO:0000313" key="1">
    <source>
        <dbReference type="EMBL" id="CAK9078339.1"/>
    </source>
</evidence>
<reference evidence="1 2" key="1">
    <citation type="submission" date="2024-02" db="EMBL/GenBank/DDBJ databases">
        <authorList>
            <person name="Chen Y."/>
            <person name="Shah S."/>
            <person name="Dougan E. K."/>
            <person name="Thang M."/>
            <person name="Chan C."/>
        </authorList>
    </citation>
    <scope>NUCLEOTIDE SEQUENCE [LARGE SCALE GENOMIC DNA]</scope>
</reference>
<feature type="non-terminal residue" evidence="1">
    <location>
        <position position="515"/>
    </location>
</feature>
<dbReference type="Pfam" id="PF02338">
    <property type="entry name" value="OTU"/>
    <property type="match status" value="1"/>
</dbReference>
<sequence>MAANTPQLKVLCVVKVAGDGNCLFHALALHEGIGSAELKTEVLDYMGIVAEEEPALREAWAAEADYLRSQEPGHWGGQMAIIAYSAMRQKRVIIHEKSDEGNVKVEEHSHTSVAGKDDVDTVHILYNGVNHYDALLEIEDPAGFSPAWPQPPPPQYVAAETIREEASNNAKEEFPPLRTTSKAAPALKRSNFRAPKPKKNASKQKAKKDEAPAPKAAAIPEHPMEPEADLLEDLTACHIAAASLHPHRLVEDMIKELKTTAVASCDLATRRMREHPTVPPGAAVTDKDTGHLWPRVFCAFEGCSWAELDGAEIALHRHLLEHHAQELQSIAQHMLRNSAEDALFSVYAAAVAEKCRAQAPLAGASFDRKALKSLSDAMAGEQARAQKTKLDTKPQATSQISYSETSSFRYRLQMLIRLGVGPEVESLVCMCCGGVYPYVSEVAEKGDIQWRKPLQHDPSTDDLKFFGLSFASAQGLIGLEAYLDRYDLISQGTDTDHKLSDHENFEDWTLKLGSG</sequence>
<dbReference type="SUPFAM" id="SSF54001">
    <property type="entry name" value="Cysteine proteinases"/>
    <property type="match status" value="1"/>
</dbReference>
<proteinExistence type="predicted"/>